<dbReference type="SMART" id="SM00091">
    <property type="entry name" value="PAS"/>
    <property type="match status" value="9"/>
</dbReference>
<dbReference type="SMART" id="SM00448">
    <property type="entry name" value="REC"/>
    <property type="match status" value="1"/>
</dbReference>
<comment type="caution">
    <text evidence="13">The sequence shown here is derived from an EMBL/GenBank/DDBJ whole genome shotgun (WGS) entry which is preliminary data.</text>
</comment>
<dbReference type="EMBL" id="BRYB01000783">
    <property type="protein sequence ID" value="GMI37671.1"/>
    <property type="molecule type" value="Genomic_DNA"/>
</dbReference>
<dbReference type="InterPro" id="IPR036097">
    <property type="entry name" value="HisK_dim/P_sf"/>
</dbReference>
<feature type="domain" description="PAC" evidence="12">
    <location>
        <begin position="821"/>
        <end position="873"/>
    </location>
</feature>
<dbReference type="InterPro" id="IPR003594">
    <property type="entry name" value="HATPase_dom"/>
</dbReference>
<evidence type="ECO:0000256" key="5">
    <source>
        <dbReference type="ARBA" id="ARBA00022777"/>
    </source>
</evidence>
<dbReference type="SUPFAM" id="SSF55785">
    <property type="entry name" value="PYP-like sensor domain (PAS domain)"/>
    <property type="match status" value="10"/>
</dbReference>
<evidence type="ECO:0000256" key="4">
    <source>
        <dbReference type="ARBA" id="ARBA00022679"/>
    </source>
</evidence>
<sequence length="1569" mass="174432">ETSNYELEFETKGKGTRYLLVNATTRRDPDGKTVGVVGVAQDVTDTKDKEIQITAVAQELRQLVDKANAPIFGIDNNGRVNEWNDKTAEITGFSREEAFDKPLVSTFIKENLRDMVQSVMTNALEGVETSNYELEFETKDKGTRYLLVNATTRRDPGGKTIGVVGVAQDVTDTKDKEIQISAVAQELRQLVDKANAPIFGIDSNGRVNEWNDKTAEITGFSREEAFDKPLVTTFIKENLRETVQSVMRNALEGNETSNYELEFETKSKGTRYLLVNATTRRDPGGKTIGVVGVAQDVTETKDKENAITAVARELRQLVDKANAPIFGIDVNGLINEWNDKTAEITGFRTDEAFNKPLVSTFIKENLRDTVQSVMRNALEGNETSNYELEFETKDKGTRYLLVNATTRRDPDGNIVGVVGVAQDVTDTKDKEIQISAVAQELRQLVDKANAPIFGIDVNGRVNEWNDMTAEITGFSREEAFGKPLVSTFIKDKLKDNVQSVMTNALEGNETSNYELEFETKDKGTRYLLVNATTRRDPDGKTVGVVGVAQDVTDTKDKEIEISAVARELRQLVDKANAPIFGIDTRGLINEWNDKTAEITGFSREEDVTDAKDKEFQVTAVARELRQLVDQANAPIFGIDVNGRVNEWNDMTAEITGFSREEAFDKPLVSTFIKENLRETVQSVMTNALEGVETSNYELEFETKDKGTRYLLVNATTRRDPDGKTVGVVGVAQDVTDTKDKEIQITAVAQELRQLVDKANAPIFGIDNDGLVNEWNDKTAEITGFSREEAFDKPLVSTFIKENLRETVQSVMTNALEGVETSNYELEFETKDKGTRYLLVNATTRRDPDGKTVGVVGVAQDVTDTKDKEIEISAVARELRQLVDKANAPIFGIDVNGYVNEWNDKTAEITGFSREEAFDKPLVSTFIKDKLKDNVQSVMRNALEGVETSNYELEFETKGKGTRYLLVNATTRRDPDGKTVGVVGVAQDVTDTKDKEKAVTAVAQELRQLVDTANAPIFGIDVNGYVNEWNDKTAEITGFSREEAFDKPLVSTFIKEKLRDNVQSVMRNALEGNQTSNYELEFETKDKGTRYLLVNATTRRGPDRSIVGVVGVAQDVTDDRNHTLELQRVQSQRASQEAKVETERNMTAYFAHELRNPLHAIDMALTVFPLMADTEAGELVSSMKLCTSFMSAIMNNLLDVRKMEEGKMKLKLAPMNITEVLNGVQGMLLPSVQHGVKFTVECRTTPANDWMLADTHRLQQIYTNVITNAIKYTKQGSIKIVFYWKEKNLAVFECHDTGPGIPKDQQEELFRRFVQRGGAPGTGLGLAIAKHIVELAKGSIKFISDPTVKPGTVCVVECPFEACAPPARFPSPTMSSRSRLGRGGAPAPPVPPIEEKLNILIVDDVRMNRTMLKKRIQKFIAPNSTVQEAKNGEEALELVKTDTFDIMVVDQYMEESGGLLLGTEVVAQMRSSNVSALMIGCSGNEISEQFFEAGCQFVWGKPMPSNEETINQIKRALPFKPFLPDDTKSWRKRAEQFNGEAIRSNEEEGDKVEAGLKSPTAPPKSYLSSM</sequence>
<dbReference type="EC" id="2.7.13.3" evidence="3"/>
<feature type="domain" description="PAC" evidence="12">
    <location>
        <begin position="257"/>
        <end position="309"/>
    </location>
</feature>
<dbReference type="PROSITE" id="PS50109">
    <property type="entry name" value="HIS_KIN"/>
    <property type="match status" value="1"/>
</dbReference>
<feature type="compositionally biased region" description="Basic and acidic residues" evidence="8">
    <location>
        <begin position="1542"/>
        <end position="1553"/>
    </location>
</feature>
<dbReference type="InterPro" id="IPR013767">
    <property type="entry name" value="PAS_fold"/>
</dbReference>
<dbReference type="InterPro" id="IPR001789">
    <property type="entry name" value="Sig_transdc_resp-reg_receiver"/>
</dbReference>
<dbReference type="SMART" id="SM00388">
    <property type="entry name" value="HisKA"/>
    <property type="match status" value="1"/>
</dbReference>
<dbReference type="Gene3D" id="3.30.565.10">
    <property type="entry name" value="Histidine kinase-like ATPase, C-terminal domain"/>
    <property type="match status" value="1"/>
</dbReference>
<dbReference type="PRINTS" id="PR01033">
    <property type="entry name" value="PHYTOCHROME"/>
</dbReference>
<feature type="domain" description="PAS" evidence="11">
    <location>
        <begin position="874"/>
        <end position="945"/>
    </location>
</feature>
<evidence type="ECO:0000256" key="7">
    <source>
        <dbReference type="PROSITE-ProRule" id="PRU00169"/>
    </source>
</evidence>
<dbReference type="CDD" id="cd00130">
    <property type="entry name" value="PAS"/>
    <property type="match status" value="8"/>
</dbReference>
<dbReference type="NCBIfam" id="TIGR00229">
    <property type="entry name" value="sensory_box"/>
    <property type="match status" value="8"/>
</dbReference>
<dbReference type="Proteomes" id="UP001165060">
    <property type="component" value="Unassembled WGS sequence"/>
</dbReference>
<evidence type="ECO:0000259" key="9">
    <source>
        <dbReference type="PROSITE" id="PS50109"/>
    </source>
</evidence>
<feature type="domain" description="PAC" evidence="12">
    <location>
        <begin position="511"/>
        <end position="563"/>
    </location>
</feature>
<dbReference type="InterPro" id="IPR036890">
    <property type="entry name" value="HATPase_C_sf"/>
</dbReference>
<dbReference type="SUPFAM" id="SSF55874">
    <property type="entry name" value="ATPase domain of HSP90 chaperone/DNA topoisomerase II/histidine kinase"/>
    <property type="match status" value="1"/>
</dbReference>
<name>A0ABQ6N247_9STRA</name>
<dbReference type="PANTHER" id="PTHR43047:SF72">
    <property type="entry name" value="OSMOSENSING HISTIDINE PROTEIN KINASE SLN1"/>
    <property type="match status" value="1"/>
</dbReference>
<dbReference type="InterPro" id="IPR011006">
    <property type="entry name" value="CheY-like_superfamily"/>
</dbReference>
<accession>A0ABQ6N247</accession>
<keyword evidence="14" id="KW-1185">Reference proteome</keyword>
<evidence type="ECO:0000259" key="12">
    <source>
        <dbReference type="PROSITE" id="PS50113"/>
    </source>
</evidence>
<dbReference type="InterPro" id="IPR005467">
    <property type="entry name" value="His_kinase_dom"/>
</dbReference>
<evidence type="ECO:0000256" key="2">
    <source>
        <dbReference type="ARBA" id="ARBA00011738"/>
    </source>
</evidence>
<dbReference type="PANTHER" id="PTHR43047">
    <property type="entry name" value="TWO-COMPONENT HISTIDINE PROTEIN KINASE"/>
    <property type="match status" value="1"/>
</dbReference>
<dbReference type="SMART" id="SM00086">
    <property type="entry name" value="PAC"/>
    <property type="match status" value="9"/>
</dbReference>
<feature type="domain" description="PAS" evidence="11">
    <location>
        <begin position="1001"/>
        <end position="1072"/>
    </location>
</feature>
<dbReference type="SUPFAM" id="SSF47384">
    <property type="entry name" value="Homodimeric domain of signal transducing histidine kinase"/>
    <property type="match status" value="1"/>
</dbReference>
<comment type="catalytic activity">
    <reaction evidence="1">
        <text>ATP + protein L-histidine = ADP + protein N-phospho-L-histidine.</text>
        <dbReference type="EC" id="2.7.13.3"/>
    </reaction>
</comment>
<feature type="domain" description="PAS" evidence="11">
    <location>
        <begin position="564"/>
        <end position="605"/>
    </location>
</feature>
<dbReference type="CDD" id="cd00082">
    <property type="entry name" value="HisKA"/>
    <property type="match status" value="1"/>
</dbReference>
<feature type="domain" description="PAS" evidence="11">
    <location>
        <begin position="56"/>
        <end position="127"/>
    </location>
</feature>
<comment type="subunit">
    <text evidence="2">Homodimer.</text>
</comment>
<keyword evidence="4" id="KW-0808">Transferase</keyword>
<dbReference type="Pfam" id="PF02518">
    <property type="entry name" value="HATPase_c"/>
    <property type="match status" value="1"/>
</dbReference>
<evidence type="ECO:0000256" key="6">
    <source>
        <dbReference type="ARBA" id="ARBA00023170"/>
    </source>
</evidence>
<dbReference type="Pfam" id="PF00989">
    <property type="entry name" value="PAS"/>
    <property type="match status" value="9"/>
</dbReference>
<feature type="domain" description="Histidine kinase" evidence="9">
    <location>
        <begin position="1148"/>
        <end position="1361"/>
    </location>
</feature>
<dbReference type="SUPFAM" id="SSF52172">
    <property type="entry name" value="CheY-like"/>
    <property type="match status" value="1"/>
</dbReference>
<dbReference type="Gene3D" id="3.40.50.2300">
    <property type="match status" value="1"/>
</dbReference>
<dbReference type="PROSITE" id="PS50113">
    <property type="entry name" value="PAC"/>
    <property type="match status" value="9"/>
</dbReference>
<gene>
    <name evidence="13" type="ORF">TeGR_g6864</name>
</gene>
<feature type="domain" description="PAC" evidence="12">
    <location>
        <begin position="3"/>
        <end position="55"/>
    </location>
</feature>
<keyword evidence="7" id="KW-0597">Phosphoprotein</keyword>
<dbReference type="Pfam" id="PF00512">
    <property type="entry name" value="HisKA"/>
    <property type="match status" value="1"/>
</dbReference>
<feature type="domain" description="PAS" evidence="11">
    <location>
        <begin position="620"/>
        <end position="691"/>
    </location>
</feature>
<dbReference type="Gene3D" id="1.10.287.130">
    <property type="match status" value="1"/>
</dbReference>
<reference evidence="13 14" key="1">
    <citation type="journal article" date="2023" name="Commun. Biol.">
        <title>Genome analysis of Parmales, the sister group of diatoms, reveals the evolutionary specialization of diatoms from phago-mixotrophs to photoautotrophs.</title>
        <authorList>
            <person name="Ban H."/>
            <person name="Sato S."/>
            <person name="Yoshikawa S."/>
            <person name="Yamada K."/>
            <person name="Nakamura Y."/>
            <person name="Ichinomiya M."/>
            <person name="Sato N."/>
            <person name="Blanc-Mathieu R."/>
            <person name="Endo H."/>
            <person name="Kuwata A."/>
            <person name="Ogata H."/>
        </authorList>
    </citation>
    <scope>NUCLEOTIDE SEQUENCE [LARGE SCALE GENOMIC DNA]</scope>
</reference>
<evidence type="ECO:0000313" key="13">
    <source>
        <dbReference type="EMBL" id="GMI37671.1"/>
    </source>
</evidence>
<feature type="domain" description="PAC" evidence="12">
    <location>
        <begin position="130"/>
        <end position="182"/>
    </location>
</feature>
<feature type="domain" description="PAC" evidence="12">
    <location>
        <begin position="694"/>
        <end position="746"/>
    </location>
</feature>
<feature type="domain" description="PAC" evidence="12">
    <location>
        <begin position="1075"/>
        <end position="1127"/>
    </location>
</feature>
<feature type="domain" description="PAC" evidence="12">
    <location>
        <begin position="384"/>
        <end position="436"/>
    </location>
</feature>
<dbReference type="InterPro" id="IPR003661">
    <property type="entry name" value="HisK_dim/P_dom"/>
</dbReference>
<evidence type="ECO:0000256" key="3">
    <source>
        <dbReference type="ARBA" id="ARBA00012438"/>
    </source>
</evidence>
<dbReference type="InterPro" id="IPR000700">
    <property type="entry name" value="PAS-assoc_C"/>
</dbReference>
<feature type="domain" description="Response regulatory" evidence="10">
    <location>
        <begin position="1397"/>
        <end position="1515"/>
    </location>
</feature>
<dbReference type="PROSITE" id="PS50112">
    <property type="entry name" value="PAS"/>
    <property type="match status" value="9"/>
</dbReference>
<dbReference type="PROSITE" id="PS50110">
    <property type="entry name" value="RESPONSE_REGULATORY"/>
    <property type="match status" value="1"/>
</dbReference>
<keyword evidence="5" id="KW-0418">Kinase</keyword>
<dbReference type="Gene3D" id="3.30.450.20">
    <property type="entry name" value="PAS domain"/>
    <property type="match status" value="10"/>
</dbReference>
<feature type="domain" description="PAC" evidence="12">
    <location>
        <begin position="948"/>
        <end position="1000"/>
    </location>
</feature>
<feature type="modified residue" description="4-aspartylphosphate" evidence="7">
    <location>
        <position position="1449"/>
    </location>
</feature>
<dbReference type="Pfam" id="PF00072">
    <property type="entry name" value="Response_reg"/>
    <property type="match status" value="1"/>
</dbReference>
<feature type="domain" description="PAS" evidence="11">
    <location>
        <begin position="183"/>
        <end position="254"/>
    </location>
</feature>
<dbReference type="InterPro" id="IPR001294">
    <property type="entry name" value="Phytochrome"/>
</dbReference>
<feature type="domain" description="PAS" evidence="11">
    <location>
        <begin position="437"/>
        <end position="508"/>
    </location>
</feature>
<evidence type="ECO:0000256" key="8">
    <source>
        <dbReference type="SAM" id="MobiDB-lite"/>
    </source>
</evidence>
<feature type="domain" description="PAS" evidence="11">
    <location>
        <begin position="310"/>
        <end position="381"/>
    </location>
</feature>
<dbReference type="SMART" id="SM00387">
    <property type="entry name" value="HATPase_c"/>
    <property type="match status" value="1"/>
</dbReference>
<proteinExistence type="predicted"/>
<protein>
    <recommendedName>
        <fullName evidence="3">histidine kinase</fullName>
        <ecNumber evidence="3">2.7.13.3</ecNumber>
    </recommendedName>
</protein>
<dbReference type="InterPro" id="IPR000014">
    <property type="entry name" value="PAS"/>
</dbReference>
<dbReference type="InterPro" id="IPR001610">
    <property type="entry name" value="PAC"/>
</dbReference>
<feature type="domain" description="PAS" evidence="11">
    <location>
        <begin position="747"/>
        <end position="818"/>
    </location>
</feature>
<feature type="non-terminal residue" evidence="13">
    <location>
        <position position="1"/>
    </location>
</feature>
<evidence type="ECO:0000259" key="11">
    <source>
        <dbReference type="PROSITE" id="PS50112"/>
    </source>
</evidence>
<keyword evidence="6" id="KW-0675">Receptor</keyword>
<dbReference type="InterPro" id="IPR035965">
    <property type="entry name" value="PAS-like_dom_sf"/>
</dbReference>
<evidence type="ECO:0000256" key="1">
    <source>
        <dbReference type="ARBA" id="ARBA00000085"/>
    </source>
</evidence>
<feature type="region of interest" description="Disordered" evidence="8">
    <location>
        <begin position="1532"/>
        <end position="1569"/>
    </location>
</feature>
<evidence type="ECO:0000259" key="10">
    <source>
        <dbReference type="PROSITE" id="PS50110"/>
    </source>
</evidence>
<organism evidence="13 14">
    <name type="scientific">Tetraparma gracilis</name>
    <dbReference type="NCBI Taxonomy" id="2962635"/>
    <lineage>
        <taxon>Eukaryota</taxon>
        <taxon>Sar</taxon>
        <taxon>Stramenopiles</taxon>
        <taxon>Ochrophyta</taxon>
        <taxon>Bolidophyceae</taxon>
        <taxon>Parmales</taxon>
        <taxon>Triparmaceae</taxon>
        <taxon>Tetraparma</taxon>
    </lineage>
</organism>
<evidence type="ECO:0000313" key="14">
    <source>
        <dbReference type="Proteomes" id="UP001165060"/>
    </source>
</evidence>